<evidence type="ECO:0000313" key="8">
    <source>
        <dbReference type="EMBL" id="EQD62380.1"/>
    </source>
</evidence>
<gene>
    <name evidence="7" type="ORF">B1B_10385</name>
    <name evidence="8" type="ORF">B2A_02848</name>
</gene>
<reference evidence="8" key="1">
    <citation type="submission" date="2013-08" db="EMBL/GenBank/DDBJ databases">
        <authorList>
            <person name="Mendez C."/>
            <person name="Richter M."/>
            <person name="Ferrer M."/>
            <person name="Sanchez J."/>
        </authorList>
    </citation>
    <scope>NUCLEOTIDE SEQUENCE</scope>
</reference>
<dbReference type="PANTHER" id="PTHR30294">
    <property type="entry name" value="MEMBRANE COMPONENT OF ABC TRANSPORTER YHHJ-RELATED"/>
    <property type="match status" value="1"/>
</dbReference>
<evidence type="ECO:0000256" key="3">
    <source>
        <dbReference type="ARBA" id="ARBA00022692"/>
    </source>
</evidence>
<dbReference type="AlphaFoldDB" id="T1C846"/>
<feature type="transmembrane region" description="Helical" evidence="6">
    <location>
        <begin position="112"/>
        <end position="131"/>
    </location>
</feature>
<evidence type="ECO:0000313" key="7">
    <source>
        <dbReference type="EMBL" id="EQD53188.1"/>
    </source>
</evidence>
<dbReference type="EMBL" id="AUZZ01001933">
    <property type="protein sequence ID" value="EQD62380.1"/>
    <property type="molecule type" value="Genomic_DNA"/>
</dbReference>
<feature type="transmembrane region" description="Helical" evidence="6">
    <location>
        <begin position="12"/>
        <end position="35"/>
    </location>
</feature>
<dbReference type="GO" id="GO:0140359">
    <property type="term" value="F:ABC-type transporter activity"/>
    <property type="evidence" value="ECO:0007669"/>
    <property type="project" value="InterPro"/>
</dbReference>
<feature type="transmembrane region" description="Helical" evidence="6">
    <location>
        <begin position="55"/>
        <end position="80"/>
    </location>
</feature>
<reference evidence="8" key="2">
    <citation type="journal article" date="2014" name="ISME J.">
        <title>Microbial stratification in low pH oxic and suboxic macroscopic growths along an acid mine drainage.</title>
        <authorList>
            <person name="Mendez-Garcia C."/>
            <person name="Mesa V."/>
            <person name="Sprenger R.R."/>
            <person name="Richter M."/>
            <person name="Diez M.S."/>
            <person name="Solano J."/>
            <person name="Bargiela R."/>
            <person name="Golyshina O.V."/>
            <person name="Manteca A."/>
            <person name="Ramos J.L."/>
            <person name="Gallego J.R."/>
            <person name="Llorente I."/>
            <person name="Martins Dos Santos V.A."/>
            <person name="Jensen O.N."/>
            <person name="Pelaez A.I."/>
            <person name="Sanchez J."/>
            <person name="Ferrer M."/>
        </authorList>
    </citation>
    <scope>NUCLEOTIDE SEQUENCE</scope>
</reference>
<keyword evidence="2" id="KW-1003">Cell membrane</keyword>
<keyword evidence="4 6" id="KW-1133">Transmembrane helix</keyword>
<name>T1C846_9ZZZZ</name>
<keyword evidence="3 6" id="KW-0812">Transmembrane</keyword>
<feature type="transmembrane region" description="Helical" evidence="6">
    <location>
        <begin position="143"/>
        <end position="166"/>
    </location>
</feature>
<evidence type="ECO:0000256" key="4">
    <source>
        <dbReference type="ARBA" id="ARBA00022989"/>
    </source>
</evidence>
<comment type="caution">
    <text evidence="8">The sequence shown here is derived from an EMBL/GenBank/DDBJ whole genome shotgun (WGS) entry which is preliminary data.</text>
</comment>
<organism evidence="8">
    <name type="scientific">mine drainage metagenome</name>
    <dbReference type="NCBI Taxonomy" id="410659"/>
    <lineage>
        <taxon>unclassified sequences</taxon>
        <taxon>metagenomes</taxon>
        <taxon>ecological metagenomes</taxon>
    </lineage>
</organism>
<evidence type="ECO:0000256" key="5">
    <source>
        <dbReference type="ARBA" id="ARBA00023136"/>
    </source>
</evidence>
<dbReference type="EMBL" id="AUZY01006801">
    <property type="protein sequence ID" value="EQD53188.1"/>
    <property type="molecule type" value="Genomic_DNA"/>
</dbReference>
<evidence type="ECO:0000256" key="2">
    <source>
        <dbReference type="ARBA" id="ARBA00022475"/>
    </source>
</evidence>
<dbReference type="GO" id="GO:0005886">
    <property type="term" value="C:plasma membrane"/>
    <property type="evidence" value="ECO:0007669"/>
    <property type="project" value="UniProtKB-SubCell"/>
</dbReference>
<evidence type="ECO:0000256" key="1">
    <source>
        <dbReference type="ARBA" id="ARBA00004651"/>
    </source>
</evidence>
<feature type="transmembrane region" description="Helical" evidence="6">
    <location>
        <begin position="225"/>
        <end position="243"/>
    </location>
</feature>
<evidence type="ECO:0000256" key="6">
    <source>
        <dbReference type="SAM" id="Phobius"/>
    </source>
</evidence>
<proteinExistence type="predicted"/>
<dbReference type="Pfam" id="PF12679">
    <property type="entry name" value="ABC2_membrane_2"/>
    <property type="match status" value="1"/>
</dbReference>
<dbReference type="InterPro" id="IPR051449">
    <property type="entry name" value="ABC-2_transporter_component"/>
</dbReference>
<keyword evidence="5 6" id="KW-0472">Membrane</keyword>
<comment type="subcellular location">
    <subcellularLocation>
        <location evidence="1">Cell membrane</location>
        <topology evidence="1">Multi-pass membrane protein</topology>
    </subcellularLocation>
</comment>
<sequence>MIRALAQKELRSFFASPLAWVILAVASLILAWIFLLQVDLFLRVMPRLALYPHEAGVTALVAMPLLRSATIILLLLTPLLTMRLISEERRQKTLDLLYSSPVRVTEIVLGKYLGLLGFLGALLALIVLMPVSLELGTHLDWGLLAAGTLGLALVMAAFAAAGLYLSSLTEQPTLAAISSFGLLLFLWIISWAARGHGPGSHILRYVSLLNHFSAFMRGEVRVSDILYYLLFIALFLALTIRRLDADRLEH</sequence>
<protein>
    <submittedName>
        <fullName evidence="8">ABC transporter, permease protein</fullName>
    </submittedName>
</protein>
<feature type="transmembrane region" description="Helical" evidence="6">
    <location>
        <begin position="173"/>
        <end position="193"/>
    </location>
</feature>
<accession>T1C846</accession>
<dbReference type="PANTHER" id="PTHR30294:SF29">
    <property type="entry name" value="MULTIDRUG ABC TRANSPORTER PERMEASE YBHS-RELATED"/>
    <property type="match status" value="1"/>
</dbReference>